<dbReference type="SUPFAM" id="SSF56112">
    <property type="entry name" value="Protein kinase-like (PK-like)"/>
    <property type="match status" value="1"/>
</dbReference>
<dbReference type="Pfam" id="PF02259">
    <property type="entry name" value="FAT"/>
    <property type="match status" value="1"/>
</dbReference>
<comment type="catalytic activity">
    <reaction evidence="13">
        <text>L-seryl-[protein] + ATP = O-phospho-L-seryl-[protein] + ADP + H(+)</text>
        <dbReference type="Rhea" id="RHEA:17989"/>
        <dbReference type="Rhea" id="RHEA-COMP:9863"/>
        <dbReference type="Rhea" id="RHEA-COMP:11604"/>
        <dbReference type="ChEBI" id="CHEBI:15378"/>
        <dbReference type="ChEBI" id="CHEBI:29999"/>
        <dbReference type="ChEBI" id="CHEBI:30616"/>
        <dbReference type="ChEBI" id="CHEBI:83421"/>
        <dbReference type="ChEBI" id="CHEBI:456216"/>
        <dbReference type="EC" id="2.7.11.1"/>
    </reaction>
</comment>
<dbReference type="InterPro" id="IPR014009">
    <property type="entry name" value="PIK_FAT"/>
</dbReference>
<comment type="subcellular location">
    <subcellularLocation>
        <location evidence="1">Nucleus</location>
    </subcellularLocation>
</comment>
<dbReference type="SMART" id="SM01342">
    <property type="entry name" value="TAN"/>
    <property type="match status" value="1"/>
</dbReference>
<evidence type="ECO:0000259" key="15">
    <source>
        <dbReference type="PROSITE" id="PS50290"/>
    </source>
</evidence>
<evidence type="ECO:0000256" key="8">
    <source>
        <dbReference type="ARBA" id="ARBA00022777"/>
    </source>
</evidence>
<dbReference type="InterPro" id="IPR000403">
    <property type="entry name" value="PI3/4_kinase_cat_dom"/>
</dbReference>
<organism evidence="18 19">
    <name type="scientific">Laodelphax striatellus</name>
    <name type="common">Small brown planthopper</name>
    <name type="synonym">Delphax striatella</name>
    <dbReference type="NCBI Taxonomy" id="195883"/>
    <lineage>
        <taxon>Eukaryota</taxon>
        <taxon>Metazoa</taxon>
        <taxon>Ecdysozoa</taxon>
        <taxon>Arthropoda</taxon>
        <taxon>Hexapoda</taxon>
        <taxon>Insecta</taxon>
        <taxon>Pterygota</taxon>
        <taxon>Neoptera</taxon>
        <taxon>Paraneoptera</taxon>
        <taxon>Hemiptera</taxon>
        <taxon>Auchenorrhyncha</taxon>
        <taxon>Fulgoroidea</taxon>
        <taxon>Delphacidae</taxon>
        <taxon>Criomorphinae</taxon>
        <taxon>Laodelphax</taxon>
    </lineage>
</organism>
<dbReference type="InterPro" id="IPR011989">
    <property type="entry name" value="ARM-like"/>
</dbReference>
<evidence type="ECO:0000256" key="10">
    <source>
        <dbReference type="ARBA" id="ARBA00023242"/>
    </source>
</evidence>
<dbReference type="GO" id="GO:0006281">
    <property type="term" value="P:DNA repair"/>
    <property type="evidence" value="ECO:0007669"/>
    <property type="project" value="InterPro"/>
</dbReference>
<dbReference type="Pfam" id="PF02260">
    <property type="entry name" value="FATC"/>
    <property type="match status" value="1"/>
</dbReference>
<keyword evidence="5" id="KW-0808">Transferase</keyword>
<dbReference type="InterPro" id="IPR016024">
    <property type="entry name" value="ARM-type_fold"/>
</dbReference>
<evidence type="ECO:0000256" key="9">
    <source>
        <dbReference type="ARBA" id="ARBA00022840"/>
    </source>
</evidence>
<evidence type="ECO:0000259" key="17">
    <source>
        <dbReference type="PROSITE" id="PS51190"/>
    </source>
</evidence>
<dbReference type="FunCoup" id="A0A482XD61">
    <property type="interactions" value="1436"/>
</dbReference>
<evidence type="ECO:0000259" key="16">
    <source>
        <dbReference type="PROSITE" id="PS51189"/>
    </source>
</evidence>
<protein>
    <recommendedName>
        <fullName evidence="14">Serine/threonine-protein kinase ATM</fullName>
        <ecNumber evidence="3">2.7.11.1</ecNumber>
    </recommendedName>
</protein>
<accession>A0A482XD61</accession>
<comment type="caution">
    <text evidence="18">The sequence shown here is derived from an EMBL/GenBank/DDBJ whole genome shotgun (WGS) entry which is preliminary data.</text>
</comment>
<dbReference type="SUPFAM" id="SSF48371">
    <property type="entry name" value="ARM repeat"/>
    <property type="match status" value="1"/>
</dbReference>
<dbReference type="InterPro" id="IPR021668">
    <property type="entry name" value="TAN"/>
</dbReference>
<dbReference type="Proteomes" id="UP000291343">
    <property type="component" value="Unassembled WGS sequence"/>
</dbReference>
<keyword evidence="4" id="KW-0723">Serine/threonine-protein kinase</keyword>
<dbReference type="GO" id="GO:0005524">
    <property type="term" value="F:ATP binding"/>
    <property type="evidence" value="ECO:0007669"/>
    <property type="project" value="UniProtKB-KW"/>
</dbReference>
<keyword evidence="8" id="KW-0418">Kinase</keyword>
<evidence type="ECO:0000256" key="13">
    <source>
        <dbReference type="ARBA" id="ARBA00048679"/>
    </source>
</evidence>
<dbReference type="CDD" id="cd05171">
    <property type="entry name" value="PIKKc_ATM"/>
    <property type="match status" value="1"/>
</dbReference>
<comment type="similarity">
    <text evidence="2">Belongs to the PI3/PI4-kinase family. ATM subfamily.</text>
</comment>
<dbReference type="PROSITE" id="PS50290">
    <property type="entry name" value="PI3_4_KINASE_3"/>
    <property type="match status" value="1"/>
</dbReference>
<keyword evidence="7" id="KW-0227">DNA damage</keyword>
<evidence type="ECO:0000313" key="18">
    <source>
        <dbReference type="EMBL" id="RZF43814.1"/>
    </source>
</evidence>
<dbReference type="EC" id="2.7.11.1" evidence="3"/>
<dbReference type="GO" id="GO:0004674">
    <property type="term" value="F:protein serine/threonine kinase activity"/>
    <property type="evidence" value="ECO:0007669"/>
    <property type="project" value="UniProtKB-KW"/>
</dbReference>
<dbReference type="Gene3D" id="3.30.1010.10">
    <property type="entry name" value="Phosphatidylinositol 3-kinase Catalytic Subunit, Chain A, domain 4"/>
    <property type="match status" value="1"/>
</dbReference>
<evidence type="ECO:0000256" key="14">
    <source>
        <dbReference type="ARBA" id="ARBA00073111"/>
    </source>
</evidence>
<evidence type="ECO:0000256" key="1">
    <source>
        <dbReference type="ARBA" id="ARBA00004123"/>
    </source>
</evidence>
<keyword evidence="9" id="KW-0067">ATP-binding</keyword>
<dbReference type="GO" id="GO:0005634">
    <property type="term" value="C:nucleus"/>
    <property type="evidence" value="ECO:0007669"/>
    <property type="project" value="UniProtKB-SubCell"/>
</dbReference>
<dbReference type="STRING" id="195883.A0A482XD61"/>
<dbReference type="InterPro" id="IPR011009">
    <property type="entry name" value="Kinase-like_dom_sf"/>
</dbReference>
<evidence type="ECO:0000313" key="19">
    <source>
        <dbReference type="Proteomes" id="UP000291343"/>
    </source>
</evidence>
<feature type="domain" description="PI3K/PI4K catalytic" evidence="15">
    <location>
        <begin position="2516"/>
        <end position="2834"/>
    </location>
</feature>
<keyword evidence="6" id="KW-0547">Nucleotide-binding</keyword>
<evidence type="ECO:0000256" key="3">
    <source>
        <dbReference type="ARBA" id="ARBA00012513"/>
    </source>
</evidence>
<dbReference type="PROSITE" id="PS51189">
    <property type="entry name" value="FAT"/>
    <property type="match status" value="1"/>
</dbReference>
<dbReference type="PROSITE" id="PS51190">
    <property type="entry name" value="FATC"/>
    <property type="match status" value="1"/>
</dbReference>
<dbReference type="InterPro" id="IPR044107">
    <property type="entry name" value="PIKKc_ATM"/>
</dbReference>
<evidence type="ECO:0000256" key="11">
    <source>
        <dbReference type="ARBA" id="ARBA00023306"/>
    </source>
</evidence>
<keyword evidence="11" id="KW-0131">Cell cycle</keyword>
<evidence type="ECO:0000256" key="6">
    <source>
        <dbReference type="ARBA" id="ARBA00022741"/>
    </source>
</evidence>
<evidence type="ECO:0000256" key="12">
    <source>
        <dbReference type="ARBA" id="ARBA00047899"/>
    </source>
</evidence>
<evidence type="ECO:0000256" key="4">
    <source>
        <dbReference type="ARBA" id="ARBA00022527"/>
    </source>
</evidence>
<keyword evidence="19" id="KW-1185">Reference proteome</keyword>
<dbReference type="PROSITE" id="PS00915">
    <property type="entry name" value="PI3_4_KINASE_1"/>
    <property type="match status" value="1"/>
</dbReference>
<evidence type="ECO:0000256" key="2">
    <source>
        <dbReference type="ARBA" id="ARBA00010769"/>
    </source>
</evidence>
<dbReference type="PANTHER" id="PTHR37079">
    <property type="entry name" value="SERINE/THREONINE-PROTEIN KINASE ATM"/>
    <property type="match status" value="1"/>
</dbReference>
<evidence type="ECO:0000256" key="7">
    <source>
        <dbReference type="ARBA" id="ARBA00022763"/>
    </source>
</evidence>
<dbReference type="Gene3D" id="1.25.10.10">
    <property type="entry name" value="Leucine-rich Repeat Variant"/>
    <property type="match status" value="1"/>
</dbReference>
<dbReference type="Gene3D" id="1.10.1070.11">
    <property type="entry name" value="Phosphatidylinositol 3-/4-kinase, catalytic domain"/>
    <property type="match status" value="1"/>
</dbReference>
<dbReference type="FunFam" id="3.30.1010.10:FF:000023">
    <property type="entry name" value="Serine/threonine-protein kinase ATM"/>
    <property type="match status" value="1"/>
</dbReference>
<dbReference type="InterPro" id="IPR018936">
    <property type="entry name" value="PI3/4_kinase_CS"/>
</dbReference>
<gene>
    <name evidence="18" type="ORF">LSTR_LSTR006355</name>
</gene>
<dbReference type="SMART" id="SM01343">
    <property type="entry name" value="FATC"/>
    <property type="match status" value="1"/>
</dbReference>
<dbReference type="OrthoDB" id="381190at2759"/>
<dbReference type="InParanoid" id="A0A482XD61"/>
<sequence>MDQESISNINMIERNLEEFINKIDTAKVLERKKRVTQLREQLQDENVIQVLNNNSLEKRNVTWNSLFHASHRALKLEAERIVTDQRKKGNKITGATGPDNASYSSLVLAVATKANSGQIPMLSSHDVLSSVLSVLEIKNSRILFGNVYIQILRRYILPIPLYWGEISPKSWIELFDLLFDLISSNKQPPGCTKDVIIGLLASIIQTGSRHSHLSLAVKNRFSRVVSLVRSDDDDTFKSHETSLRLALAVCKTLSNDSRKAICRFGENNLDYFLNMYENRPNDLSDKKSLLFELLDLQVKAHHPKGAQQTDISSFACDWVVWKQRLSAIHCLVEKELQNMKWSRQHNNGYHVEKNFISLAVDVFKQVYGEGGLLGDQDILNITLASTSVNDTFERNPKRRRIQTDISALLSELASYKKPIEMWPWLTILTEFTLKYPEVVLKKFDTLSVLEFLSKQMSTQKDTFILGLLSRLCSAMIKLENLGELLKSQTSKRSLLWRDIMEMSLRSFELNRNDESINNLVKEFVKLDIDVAARLVNLYNMRTMRLTKLTVNMLVDVCRCIGMHDILGEENCRLVLNWLIPDKEEILVREWERKIKQLPADDLAAASIALVLKSKFLPHHCDNNTKNETDFSMEHIYITNSFQCNSLLTNKINSLVDRNDHVPTWSKSSTCHLLERISQDNVLLLEMKTDETEPLCFILVHQCLYLMELANLMHIYQCPAGYDVRNDIARILDRLDVEIRGIFLESEKEETFYIEFLDWMEQFSIIFNRSVENVVKEVHHHKTFECIIKSLWSVVKSLEGSVRNPVSIEDPWNIESLPKENQIQVKAFQILIELLCPLPKTSIEPNGDHINGLINELAELNLKVPHVLQMNLLVLERMNEICKNGSNVGIIVTMLYRIQAVCKAWCKVSQITVILLQYIKDLALVVNPQEEMKKLIVLIKGIYKQISSKKFGSDVTCCFVRMLENIVKVDCAGNLTTTNVDVKDLGDIPVASLTLPTSKDDKNNLKTIPVAFLTYTFLESPFHVVRMAAANIMSRFFSIQPVTSKEKEYFDKSFAILVSNIEQCFKIDENISQDEIVDEGVNRTVSSLFVLANVMIAKDGCYQFKALKALVFLMHEKNLDVDLVKSVVALVGKALGIKNSLQLIDYYLIPLLWEFLDARSVEDFPWKMLDCESEKKFFDTYFEVITPVLLVKNNTEDLDLVSAKLGETRSNLLQASFCGIMTFILPLLVRGTTGSKQLYGYIQRELGEESFNKLLATELVDILIHVSKMLYDPEHLSSLFSISVLSLPEPHSASSASQITIEKTFQFIQKLICSEEMSFLAFLTRLDPSFIQKLLLELFSGISNSFSLHSRLVALHRYVVVCDFICADMDSVEEMRPFLAYTVIHNLLHLITNHELEDKVILSALIYLDQFISRCLILAPDVVNSFLGYIVTSLVLLAKNKNGEVRSKAVSILEVLIIENASITGEAVKNLDPLPNDEIFAPILENYKNIHFVRLDLPLIEDIKHFLRAGQLQTDESCRVEGLKYLKKQLSKKKTELKDLYGELHRATTSGEKVVHSLICMLIKLTSSSETQVATEASRCLGELGPGDLTTFVLQAESNESSSTIDILYQKMMRNLLELMADSKVSIIQAANQSMHAFVRSETGFKIVVSQEDDQKNILLPFWKSVKEVTPDDLISDEFVNRRLLVKAVKGICPLNAQISHEEWIVKISSNLLLSFKPQSYLHHLSSVCESKTAFAEFILQYITCLAFLSEDEDDPAVIIAIAKNVKTFLEHHSSSNDDKTIQDKDHQNSLFCNRASVRCVVVLASIIHHYVSNKEGLSEKYDIELDYLLLAKAAQFCSAYFTSLFFAELWFYKKYGCEENDTFLRQSSSGLAFLSQENLNERGVLQKVMFEAYKRIGEPDAVYGCGPEELMETGALIENYQLENKWDRIVETLDMELSQHNSADSSDMAVALYECGLHHVSSVYSKSVSGGDRRLSEVQYESAWRLAEWNVPECSGASASYQGLLHRALKAAHYSDWPTATLTLHSARHLVLGHLKHDSLEAAHNVYKPLAQLQALLEIEEFEKKERLVDNVSCWQNQDAIGWNNFKYVEPLFAQRRLLAQKISEIDCAEVCIRGARVALSESYWSAAARSLKFASNMSQQLTASTRFTLQLDSAKLSWARGDHKVGGNLLKALLTHLKDESNSEHSNLLSEALRTYGTWMADTKSEKGRDIIQNYFKPALEAASNSDREDRLAAMSCLARYSDLEYQAVSKYTKSIEFQKRIDKARKAEKDADQLSSLPTAKRASVLFRNQSIFDETEIATIKKNQEENLFYSIEFYCKCLLVGEAEDHRMFRVISLWLENKNNERLTKIIDQFISKIPLYKLLSVLPQLAAHISVQNNKFSQILLNLFERCAIEHPHHVIPLILSLENSYSGTKEAEDPTRKNEPRVAAARIILKRISDNPSIVEIVTGMKKLSDAYIQLAYIKHEKKKLGKFQIPQSAPIMQCKNLSNVLLTTITIPYNKSGKYDTIVGIHKFKNYYEFVGGVNAPKKLECTGTDGIIRKQLVKLDDEIRQDAVMQQVFSIVNSLLQKKKQTKQRKLYIKTYKVVPMTQRSGVIEWCENTTPVAQYLIGRGDNTGAHQRLRPQDLRPEICKQMLNQVSKESKDRKLSVFNEICNGIQPVFHNYFIENFSTPGDWFEKRLAYIHSVACSSMTGYILGIGDRHFTNILIDNKTAEIIHIDFGIAFDMGKNLPMPEPIPFRLTRDIVDGMGILGVEGVFRRCCEETMAVLRESQETLITVLEVLLYDPLYTWTILPKKAVAQQMKSMSSKASHSPEESLHSTMGHTQEINEWAERVLFRLKQKLQGTEGNGAESASIEGQVQWLIQEARDPFNLCQIFHGWQAYL</sequence>
<dbReference type="InterPro" id="IPR003152">
    <property type="entry name" value="FATC_dom"/>
</dbReference>
<dbReference type="InterPro" id="IPR038980">
    <property type="entry name" value="ATM_plant"/>
</dbReference>
<dbReference type="Pfam" id="PF00454">
    <property type="entry name" value="PI3_PI4_kinase"/>
    <property type="match status" value="1"/>
</dbReference>
<dbReference type="PROSITE" id="PS00916">
    <property type="entry name" value="PI3_4_KINASE_2"/>
    <property type="match status" value="1"/>
</dbReference>
<keyword evidence="10" id="KW-0539">Nucleus</keyword>
<name>A0A482XD61_LAOST</name>
<dbReference type="PANTHER" id="PTHR37079:SF4">
    <property type="entry name" value="SERINE_THREONINE-PROTEIN KINASE ATM"/>
    <property type="match status" value="1"/>
</dbReference>
<feature type="domain" description="FAT" evidence="16">
    <location>
        <begin position="1829"/>
        <end position="2411"/>
    </location>
</feature>
<reference evidence="18 19" key="1">
    <citation type="journal article" date="2017" name="Gigascience">
        <title>Genome sequence of the small brown planthopper, Laodelphax striatellus.</title>
        <authorList>
            <person name="Zhu J."/>
            <person name="Jiang F."/>
            <person name="Wang X."/>
            <person name="Yang P."/>
            <person name="Bao Y."/>
            <person name="Zhao W."/>
            <person name="Wang W."/>
            <person name="Lu H."/>
            <person name="Wang Q."/>
            <person name="Cui N."/>
            <person name="Li J."/>
            <person name="Chen X."/>
            <person name="Luo L."/>
            <person name="Yu J."/>
            <person name="Kang L."/>
            <person name="Cui F."/>
        </authorList>
    </citation>
    <scope>NUCLEOTIDE SEQUENCE [LARGE SCALE GENOMIC DNA]</scope>
    <source>
        <strain evidence="18">Lst14</strain>
    </source>
</reference>
<dbReference type="SMR" id="A0A482XD61"/>
<proteinExistence type="inferred from homology"/>
<dbReference type="EMBL" id="QKKF02012197">
    <property type="protein sequence ID" value="RZF43814.1"/>
    <property type="molecule type" value="Genomic_DNA"/>
</dbReference>
<feature type="domain" description="FATC" evidence="17">
    <location>
        <begin position="2853"/>
        <end position="2885"/>
    </location>
</feature>
<dbReference type="InterPro" id="IPR003151">
    <property type="entry name" value="PIK-rel_kinase_FAT"/>
</dbReference>
<evidence type="ECO:0000256" key="5">
    <source>
        <dbReference type="ARBA" id="ARBA00022679"/>
    </source>
</evidence>
<comment type="catalytic activity">
    <reaction evidence="12">
        <text>L-threonyl-[protein] + ATP = O-phospho-L-threonyl-[protein] + ADP + H(+)</text>
        <dbReference type="Rhea" id="RHEA:46608"/>
        <dbReference type="Rhea" id="RHEA-COMP:11060"/>
        <dbReference type="Rhea" id="RHEA-COMP:11605"/>
        <dbReference type="ChEBI" id="CHEBI:15378"/>
        <dbReference type="ChEBI" id="CHEBI:30013"/>
        <dbReference type="ChEBI" id="CHEBI:30616"/>
        <dbReference type="ChEBI" id="CHEBI:61977"/>
        <dbReference type="ChEBI" id="CHEBI:456216"/>
        <dbReference type="EC" id="2.7.11.1"/>
    </reaction>
</comment>
<dbReference type="InterPro" id="IPR036940">
    <property type="entry name" value="PI3/4_kinase_cat_sf"/>
</dbReference>
<dbReference type="SMART" id="SM00146">
    <property type="entry name" value="PI3Kc"/>
    <property type="match status" value="1"/>
</dbReference>